<evidence type="ECO:0000313" key="1">
    <source>
        <dbReference type="EMBL" id="RNL18835.1"/>
    </source>
</evidence>
<reference evidence="2" key="1">
    <citation type="submission" date="2018-05" db="EMBL/GenBank/DDBJ databases">
        <title>Genome Sequencing of selected type strains of the family Eggerthellaceae.</title>
        <authorList>
            <person name="Danylec N."/>
            <person name="Stoll D.A."/>
            <person name="Doetsch A."/>
            <person name="Huch M."/>
        </authorList>
    </citation>
    <scope>NUCLEOTIDE SEQUENCE [LARGE SCALE GENOMIC DNA]</scope>
    <source>
        <strain evidence="2">DSM 17537</strain>
    </source>
</reference>
<organism evidence="1 2">
    <name type="scientific">Slackia faecicanis</name>
    <dbReference type="NCBI Taxonomy" id="255723"/>
    <lineage>
        <taxon>Bacteria</taxon>
        <taxon>Bacillati</taxon>
        <taxon>Actinomycetota</taxon>
        <taxon>Coriobacteriia</taxon>
        <taxon>Eggerthellales</taxon>
        <taxon>Eggerthellaceae</taxon>
        <taxon>Slackia</taxon>
    </lineage>
</organism>
<keyword evidence="2" id="KW-1185">Reference proteome</keyword>
<dbReference type="OrthoDB" id="9810528at2"/>
<accession>A0A3N0ADS1</accession>
<comment type="caution">
    <text evidence="1">The sequence shown here is derived from an EMBL/GenBank/DDBJ whole genome shotgun (WGS) entry which is preliminary data.</text>
</comment>
<evidence type="ECO:0000313" key="2">
    <source>
        <dbReference type="Proteomes" id="UP000267368"/>
    </source>
</evidence>
<dbReference type="RefSeq" id="WP_123198578.1">
    <property type="nucleotide sequence ID" value="NZ_QICB01000007.1"/>
</dbReference>
<dbReference type="Proteomes" id="UP000267368">
    <property type="component" value="Unassembled WGS sequence"/>
</dbReference>
<proteinExistence type="predicted"/>
<gene>
    <name evidence="1" type="ORF">DMP07_07740</name>
</gene>
<dbReference type="AlphaFoldDB" id="A0A3N0ADS1"/>
<sequence>MPAIMTHDFFGKDVYAAHSDLIGSSQDERDAFLLGNQGPDPLFYLVLTLRMRPFFLLGSEMHRAEPARLLCAVKESLEVLEPDEVPVGRAYAAGFLCHYTLDSSMHPLVYQQQFALCDAGIEGLTRKDGNEVHAEIEREFDEMVLYTKLGCTIADYKPYVEVLHGSDEVLAVIGKMYAFFCMKALRIFPPVDMFPAAVKNFRTVQKLFYSPRNVMHAVANTVETRMLQRNYSFYKSMAHRDNPALVSDFDNRLHQGWENPFTGEQRTDGFWDIFEAAQTRAGRSLEAFFTDGFDLAQARAMTGGVDFSGEPVEEADAVSGASFVRVEQDGAAQLAAQLVDDEADRADGSDI</sequence>
<name>A0A3N0ADS1_9ACTN</name>
<protein>
    <submittedName>
        <fullName evidence="1">Peptidase</fullName>
    </submittedName>
</protein>
<dbReference type="EMBL" id="QICB01000007">
    <property type="protein sequence ID" value="RNL18835.1"/>
    <property type="molecule type" value="Genomic_DNA"/>
</dbReference>